<gene>
    <name evidence="3" type="ORF">FTOL_02908</name>
</gene>
<dbReference type="InterPro" id="IPR000210">
    <property type="entry name" value="BTB/POZ_dom"/>
</dbReference>
<evidence type="ECO:0000313" key="3">
    <source>
        <dbReference type="EMBL" id="SPJ73179.1"/>
    </source>
</evidence>
<evidence type="ECO:0008006" key="5">
    <source>
        <dbReference type="Google" id="ProtNLM"/>
    </source>
</evidence>
<proteinExistence type="predicted"/>
<feature type="domain" description="Cyclic nucleotide-binding" evidence="1">
    <location>
        <begin position="17"/>
        <end position="87"/>
    </location>
</feature>
<evidence type="ECO:0000259" key="1">
    <source>
        <dbReference type="PROSITE" id="PS50042"/>
    </source>
</evidence>
<organism evidence="3 4">
    <name type="scientific">Fusarium torulosum</name>
    <dbReference type="NCBI Taxonomy" id="33205"/>
    <lineage>
        <taxon>Eukaryota</taxon>
        <taxon>Fungi</taxon>
        <taxon>Dikarya</taxon>
        <taxon>Ascomycota</taxon>
        <taxon>Pezizomycotina</taxon>
        <taxon>Sordariomycetes</taxon>
        <taxon>Hypocreomycetidae</taxon>
        <taxon>Hypocreales</taxon>
        <taxon>Nectriaceae</taxon>
        <taxon>Fusarium</taxon>
    </lineage>
</organism>
<dbReference type="InterPro" id="IPR000595">
    <property type="entry name" value="cNMP-bd_dom"/>
</dbReference>
<evidence type="ECO:0000259" key="2">
    <source>
        <dbReference type="PROSITE" id="PS50097"/>
    </source>
</evidence>
<reference evidence="3" key="1">
    <citation type="submission" date="2018-03" db="EMBL/GenBank/DDBJ databases">
        <authorList>
            <person name="Guldener U."/>
        </authorList>
    </citation>
    <scope>NUCLEOTIDE SEQUENCE</scope>
</reference>
<dbReference type="InterPro" id="IPR011333">
    <property type="entry name" value="SKP1/BTB/POZ_sf"/>
</dbReference>
<sequence length="112" mass="12424">MNVPSAPPADQGTKGVIVSHMSTKSFLRFYTDHFSAEHIYQIGEDGDTILVVGPNKVKIQVSSSFLKHISPVFRAMLISSMSEGEAFRNRVDKSPIEIILPEDNSRAMTEML</sequence>
<accession>A0AAE8M2W5</accession>
<name>A0AAE8M2W5_9HYPO</name>
<dbReference type="EMBL" id="ONZP01000089">
    <property type="protein sequence ID" value="SPJ73179.1"/>
    <property type="molecule type" value="Genomic_DNA"/>
</dbReference>
<protein>
    <recommendedName>
        <fullName evidence="5">BTB domain-containing protein</fullName>
    </recommendedName>
</protein>
<dbReference type="PROSITE" id="PS50042">
    <property type="entry name" value="CNMP_BINDING_3"/>
    <property type="match status" value="1"/>
</dbReference>
<dbReference type="Proteomes" id="UP001187734">
    <property type="component" value="Unassembled WGS sequence"/>
</dbReference>
<feature type="domain" description="BTB" evidence="2">
    <location>
        <begin position="46"/>
        <end position="112"/>
    </location>
</feature>
<comment type="caution">
    <text evidence="3">The sequence shown here is derived from an EMBL/GenBank/DDBJ whole genome shotgun (WGS) entry which is preliminary data.</text>
</comment>
<keyword evidence="4" id="KW-1185">Reference proteome</keyword>
<dbReference type="Gene3D" id="3.30.710.10">
    <property type="entry name" value="Potassium Channel Kv1.1, Chain A"/>
    <property type="match status" value="1"/>
</dbReference>
<dbReference type="AlphaFoldDB" id="A0AAE8M2W5"/>
<evidence type="ECO:0000313" key="4">
    <source>
        <dbReference type="Proteomes" id="UP001187734"/>
    </source>
</evidence>
<dbReference type="PROSITE" id="PS50097">
    <property type="entry name" value="BTB"/>
    <property type="match status" value="1"/>
</dbReference>